<dbReference type="RefSeq" id="WP_073109595.1">
    <property type="nucleotide sequence ID" value="NZ_FQXE01000022.1"/>
</dbReference>
<dbReference type="PANTHER" id="PTHR30203">
    <property type="entry name" value="OUTER MEMBRANE CATION EFFLUX PROTEIN"/>
    <property type="match status" value="1"/>
</dbReference>
<keyword evidence="4" id="KW-1185">Reference proteome</keyword>
<dbReference type="AlphaFoldDB" id="A0A1M6AFK1"/>
<feature type="chain" id="PRO_5011810560" evidence="2">
    <location>
        <begin position="20"/>
        <end position="490"/>
    </location>
</feature>
<dbReference type="GO" id="GO:0015562">
    <property type="term" value="F:efflux transmembrane transporter activity"/>
    <property type="evidence" value="ECO:0007669"/>
    <property type="project" value="InterPro"/>
</dbReference>
<evidence type="ECO:0000256" key="1">
    <source>
        <dbReference type="ARBA" id="ARBA00007613"/>
    </source>
</evidence>
<keyword evidence="2" id="KW-0449">Lipoprotein</keyword>
<dbReference type="Gene3D" id="2.20.200.10">
    <property type="entry name" value="Outer membrane efflux proteins (OEP)"/>
    <property type="match status" value="1"/>
</dbReference>
<organism evidence="3 4">
    <name type="scientific">Pollutimonas bauzanensis</name>
    <dbReference type="NCBI Taxonomy" id="658167"/>
    <lineage>
        <taxon>Bacteria</taxon>
        <taxon>Pseudomonadati</taxon>
        <taxon>Pseudomonadota</taxon>
        <taxon>Betaproteobacteria</taxon>
        <taxon>Burkholderiales</taxon>
        <taxon>Alcaligenaceae</taxon>
        <taxon>Pollutimonas</taxon>
    </lineage>
</organism>
<dbReference type="NCBIfam" id="TIGR01845">
    <property type="entry name" value="outer_NodT"/>
    <property type="match status" value="1"/>
</dbReference>
<evidence type="ECO:0000256" key="2">
    <source>
        <dbReference type="RuleBase" id="RU362097"/>
    </source>
</evidence>
<reference evidence="3 4" key="1">
    <citation type="submission" date="2016-11" db="EMBL/GenBank/DDBJ databases">
        <authorList>
            <person name="Jaros S."/>
            <person name="Januszkiewicz K."/>
            <person name="Wedrychowicz H."/>
        </authorList>
    </citation>
    <scope>NUCLEOTIDE SEQUENCE [LARGE SCALE GENOMIC DNA]</scope>
    <source>
        <strain evidence="3 4">CGMCC 1.10190</strain>
    </source>
</reference>
<evidence type="ECO:0000313" key="3">
    <source>
        <dbReference type="EMBL" id="SHI34993.1"/>
    </source>
</evidence>
<dbReference type="InterPro" id="IPR003423">
    <property type="entry name" value="OMP_efflux"/>
</dbReference>
<accession>A0A1M6AFK1</accession>
<keyword evidence="2" id="KW-1134">Transmembrane beta strand</keyword>
<proteinExistence type="inferred from homology"/>
<comment type="subcellular location">
    <subcellularLocation>
        <location evidence="2">Cell membrane</location>
        <topology evidence="2">Lipid-anchor</topology>
    </subcellularLocation>
</comment>
<evidence type="ECO:0000313" key="4">
    <source>
        <dbReference type="Proteomes" id="UP000184226"/>
    </source>
</evidence>
<gene>
    <name evidence="3" type="ORF">SAMN04488135_1225</name>
</gene>
<dbReference type="PROSITE" id="PS51257">
    <property type="entry name" value="PROKAR_LIPOPROTEIN"/>
    <property type="match status" value="1"/>
</dbReference>
<dbReference type="EMBL" id="FQXE01000022">
    <property type="protein sequence ID" value="SHI34993.1"/>
    <property type="molecule type" value="Genomic_DNA"/>
</dbReference>
<name>A0A1M6AFK1_9BURK</name>
<dbReference type="OrthoDB" id="9770517at2"/>
<dbReference type="Proteomes" id="UP000184226">
    <property type="component" value="Unassembled WGS sequence"/>
</dbReference>
<keyword evidence="2" id="KW-0564">Palmitate</keyword>
<dbReference type="PANTHER" id="PTHR30203:SF33">
    <property type="entry name" value="BLR4455 PROTEIN"/>
    <property type="match status" value="1"/>
</dbReference>
<feature type="signal peptide" evidence="2">
    <location>
        <begin position="1"/>
        <end position="19"/>
    </location>
</feature>
<keyword evidence="2" id="KW-0732">Signal</keyword>
<dbReference type="STRING" id="658167.SAMN04488135_1225"/>
<dbReference type="SUPFAM" id="SSF56954">
    <property type="entry name" value="Outer membrane efflux proteins (OEP)"/>
    <property type="match status" value="1"/>
</dbReference>
<keyword evidence="2" id="KW-0472">Membrane</keyword>
<keyword evidence="2" id="KW-0812">Transmembrane</keyword>
<dbReference type="GO" id="GO:0005886">
    <property type="term" value="C:plasma membrane"/>
    <property type="evidence" value="ECO:0007669"/>
    <property type="project" value="UniProtKB-SubCell"/>
</dbReference>
<comment type="similarity">
    <text evidence="1 2">Belongs to the outer membrane factor (OMF) (TC 1.B.17) family.</text>
</comment>
<dbReference type="InterPro" id="IPR010131">
    <property type="entry name" value="MdtP/NodT-like"/>
</dbReference>
<dbReference type="Gene3D" id="1.20.1600.10">
    <property type="entry name" value="Outer membrane efflux proteins (OEP)"/>
    <property type="match status" value="1"/>
</dbReference>
<protein>
    <submittedName>
        <fullName evidence="3">Outer membrane protein, multidrug efflux system</fullName>
    </submittedName>
</protein>
<dbReference type="Pfam" id="PF02321">
    <property type="entry name" value="OEP"/>
    <property type="match status" value="2"/>
</dbReference>
<sequence>MIKSLRISLALGAALLALAGCAVGPQYQRPPVDTPAAFKEASLSPEEARHWKDAQPSDSMERGRWWAVFDDAPLNALEEQAMAANQDLKAAAARVGQARALQQGARSDLYPKIDAGFGPTRQRASNASLGLPDDAANAPSTLWRAQAGASYEADLFGRVAADVDAATADTQQSEALFRSVQLALQADVAQAYFLIRRLDAEQELYRGTVSLRSQTLGLVERRYAEGDISELDVARAKSELASAQSESLGVERQRAIAEHALAILLGKAPADFSVAQRPLQGIAIGIPAGLPSSLLERRPDIAAAERAMAAANARIGAAQAAFFPRLTITGALGYESSQLGDLFQWSSRSFLLGPLVGTMLSLPIFDGGQRQAGLDRARAKYEEDVAIYRQTVLSAFREVEDNLSSLRILGTQTDVQDSAVQSAARAAELSHTQYREGSVSYLDVIDADRAVLQQKRAAVQLNGDRAQAAVNLIRAIGGGWDRAGAATASL</sequence>